<dbReference type="GO" id="GO:0006351">
    <property type="term" value="P:DNA-templated transcription"/>
    <property type="evidence" value="ECO:0007669"/>
    <property type="project" value="InterPro"/>
</dbReference>
<dbReference type="GeneID" id="59326077"/>
<dbReference type="EMBL" id="CP059249">
    <property type="protein sequence ID" value="QLL32910.1"/>
    <property type="molecule type" value="Genomic_DNA"/>
</dbReference>
<protein>
    <recommendedName>
        <fullName evidence="6">Zn(2)-C6 fungal-type domain-containing protein</fullName>
    </recommendedName>
</protein>
<dbReference type="GO" id="GO:0003677">
    <property type="term" value="F:DNA binding"/>
    <property type="evidence" value="ECO:0007669"/>
    <property type="project" value="InterPro"/>
</dbReference>
<proteinExistence type="predicted"/>
<gene>
    <name evidence="7" type="ORF">HG536_0D04320</name>
</gene>
<evidence type="ECO:0000256" key="4">
    <source>
        <dbReference type="ARBA" id="ARBA00023242"/>
    </source>
</evidence>
<evidence type="ECO:0000313" key="8">
    <source>
        <dbReference type="Proteomes" id="UP000515788"/>
    </source>
</evidence>
<evidence type="ECO:0000313" key="7">
    <source>
        <dbReference type="EMBL" id="QLL32910.1"/>
    </source>
</evidence>
<keyword evidence="5" id="KW-0472">Membrane</keyword>
<dbReference type="OrthoDB" id="5121955at2759"/>
<organism evidence="7 8">
    <name type="scientific">Torulaspora globosa</name>
    <dbReference type="NCBI Taxonomy" id="48254"/>
    <lineage>
        <taxon>Eukaryota</taxon>
        <taxon>Fungi</taxon>
        <taxon>Dikarya</taxon>
        <taxon>Ascomycota</taxon>
        <taxon>Saccharomycotina</taxon>
        <taxon>Saccharomycetes</taxon>
        <taxon>Saccharomycetales</taxon>
        <taxon>Saccharomycetaceae</taxon>
        <taxon>Torulaspora</taxon>
    </lineage>
</organism>
<dbReference type="PANTHER" id="PTHR31001:SF90">
    <property type="entry name" value="CENTROMERE DNA-BINDING PROTEIN COMPLEX CBF3 SUBUNIT B"/>
    <property type="match status" value="1"/>
</dbReference>
<keyword evidence="8" id="KW-1185">Reference proteome</keyword>
<dbReference type="Gene3D" id="4.10.240.10">
    <property type="entry name" value="Zn(2)-C6 fungal-type DNA-binding domain"/>
    <property type="match status" value="1"/>
</dbReference>
<dbReference type="SUPFAM" id="SSF57701">
    <property type="entry name" value="Zn2/Cys6 DNA-binding domain"/>
    <property type="match status" value="1"/>
</dbReference>
<dbReference type="AlphaFoldDB" id="A0A7G3ZHC4"/>
<dbReference type="GO" id="GO:0008270">
    <property type="term" value="F:zinc ion binding"/>
    <property type="evidence" value="ECO:0007669"/>
    <property type="project" value="InterPro"/>
</dbReference>
<reference evidence="7 8" key="1">
    <citation type="submission" date="2020-06" db="EMBL/GenBank/DDBJ databases">
        <title>The yeast mating-type switching endonuclease HO is a domesticated member of an unorthodox homing genetic element family.</title>
        <authorList>
            <person name="Coughlan A.Y."/>
            <person name="Lombardi L."/>
            <person name="Braun-Galleani S."/>
            <person name="Martos A.R."/>
            <person name="Galeote V."/>
            <person name="Bigey F."/>
            <person name="Dequin S."/>
            <person name="Byrne K.P."/>
            <person name="Wolfe K.H."/>
        </authorList>
    </citation>
    <scope>NUCLEOTIDE SEQUENCE [LARGE SCALE GENOMIC DNA]</scope>
    <source>
        <strain evidence="7 8">CBS764</strain>
    </source>
</reference>
<keyword evidence="4" id="KW-0539">Nucleus</keyword>
<feature type="transmembrane region" description="Helical" evidence="5">
    <location>
        <begin position="176"/>
        <end position="198"/>
    </location>
</feature>
<dbReference type="GO" id="GO:0000981">
    <property type="term" value="F:DNA-binding transcription factor activity, RNA polymerase II-specific"/>
    <property type="evidence" value="ECO:0007669"/>
    <property type="project" value="InterPro"/>
</dbReference>
<dbReference type="InterPro" id="IPR036864">
    <property type="entry name" value="Zn2-C6_fun-type_DNA-bd_sf"/>
</dbReference>
<dbReference type="Pfam" id="PF04082">
    <property type="entry name" value="Fungal_trans"/>
    <property type="match status" value="1"/>
</dbReference>
<dbReference type="PROSITE" id="PS50048">
    <property type="entry name" value="ZN2_CY6_FUNGAL_2"/>
    <property type="match status" value="1"/>
</dbReference>
<evidence type="ECO:0000259" key="6">
    <source>
        <dbReference type="PROSITE" id="PS50048"/>
    </source>
</evidence>
<dbReference type="RefSeq" id="XP_037139584.1">
    <property type="nucleotide sequence ID" value="XM_037283688.1"/>
</dbReference>
<evidence type="ECO:0000256" key="2">
    <source>
        <dbReference type="ARBA" id="ARBA00022723"/>
    </source>
</evidence>
<dbReference type="KEGG" id="tgb:HG536_0D04320"/>
<name>A0A7G3ZHC4_9SACH</name>
<dbReference type="GO" id="GO:0005634">
    <property type="term" value="C:nucleus"/>
    <property type="evidence" value="ECO:0007669"/>
    <property type="project" value="UniProtKB-SubCell"/>
</dbReference>
<evidence type="ECO:0000256" key="3">
    <source>
        <dbReference type="ARBA" id="ARBA00022833"/>
    </source>
</evidence>
<dbReference type="InterPro" id="IPR050613">
    <property type="entry name" value="Sec_Metabolite_Reg"/>
</dbReference>
<dbReference type="InterPro" id="IPR007219">
    <property type="entry name" value="XnlR_reg_dom"/>
</dbReference>
<evidence type="ECO:0000256" key="5">
    <source>
        <dbReference type="SAM" id="Phobius"/>
    </source>
</evidence>
<dbReference type="Proteomes" id="UP000515788">
    <property type="component" value="Chromosome 4"/>
</dbReference>
<feature type="domain" description="Zn(2)-C6 fungal-type" evidence="6">
    <location>
        <begin position="14"/>
        <end position="45"/>
    </location>
</feature>
<keyword evidence="5" id="KW-1133">Transmembrane helix</keyword>
<dbReference type="InterPro" id="IPR001138">
    <property type="entry name" value="Zn2Cys6_DnaBD"/>
</dbReference>
<comment type="subcellular location">
    <subcellularLocation>
        <location evidence="1">Nucleus</location>
    </subcellularLocation>
</comment>
<keyword evidence="2" id="KW-0479">Metal-binding</keyword>
<sequence length="630" mass="71999">MSGQKITRRRLIKSCKYCYDHKLRCDKGHPCSTCVALKKTEQCIYGFSKDLLSVSSPKVASQGIKRTARNSVVYKPKYFYPFFASTINEKILSTDRYDKTALSSAFTRNEIHKFNRSISPLRDIKEMLALLPESEAAGLSHADTYFERVHPILPIISRERVLNAFTEVYESLRSQAVINAGSTLIVMAVFFCSSYSAVASGIIPDLLLCNNYYKAFRHLLDIVEFPFIPQLESLQAFTVVNFVIDPNMVDAAAYSSMLVRMGQELGLHKDPNTTSIECKLTWNLLLYIEGSSSVVRGFPFSTSSALIEAVPLPDTNGDVNYDFPVSYTVGRCKINKILRKVMELTSVTEIPREELNSRESEIASLYDDVQDINLSLKRNFPVHQAYFASTLLVFLYRLHLRFFALSSLQFQEDKLVQKTSNQLTSFESIDVTSVLGIRQTFKEEVVQLSLLLLFQTHKRLVQADIEKYAWYTRGSTVMQYLFVIISDLFHSPCKTLETENFLTPSRQTIDDDMRDVINSSPSFFRYALVEGVLTLIESKLAALWSNEDLYKFLLIQNLKEKVWQINEDLLKKNEEEIKAVKNSKFFAAGSVHMQNMKSINLEDCMQGWESEDFPISIDKVLNSWLIDLQN</sequence>
<dbReference type="SMART" id="SM00066">
    <property type="entry name" value="GAL4"/>
    <property type="match status" value="1"/>
</dbReference>
<evidence type="ECO:0000256" key="1">
    <source>
        <dbReference type="ARBA" id="ARBA00004123"/>
    </source>
</evidence>
<keyword evidence="3" id="KW-0862">Zinc</keyword>
<dbReference type="CDD" id="cd12148">
    <property type="entry name" value="fungal_TF_MHR"/>
    <property type="match status" value="1"/>
</dbReference>
<accession>A0A7G3ZHC4</accession>
<dbReference type="CDD" id="cd00067">
    <property type="entry name" value="GAL4"/>
    <property type="match status" value="1"/>
</dbReference>
<keyword evidence="5" id="KW-0812">Transmembrane</keyword>
<dbReference type="PANTHER" id="PTHR31001">
    <property type="entry name" value="UNCHARACTERIZED TRANSCRIPTIONAL REGULATORY PROTEIN"/>
    <property type="match status" value="1"/>
</dbReference>